<gene>
    <name evidence="2" type="ORF">Plo01_27750</name>
</gene>
<proteinExistence type="predicted"/>
<dbReference type="EMBL" id="BOOH01000020">
    <property type="protein sequence ID" value="GIH76346.1"/>
    <property type="molecule type" value="Genomic_DNA"/>
</dbReference>
<feature type="region of interest" description="Disordered" evidence="1">
    <location>
        <begin position="1"/>
        <end position="62"/>
    </location>
</feature>
<feature type="compositionally biased region" description="Polar residues" evidence="1">
    <location>
        <begin position="10"/>
        <end position="22"/>
    </location>
</feature>
<name>A0A8J3RH97_9ACTN</name>
<dbReference type="AlphaFoldDB" id="A0A8J3RH97"/>
<comment type="caution">
    <text evidence="2">The sequence shown here is derived from an EMBL/GenBank/DDBJ whole genome shotgun (WGS) entry which is preliminary data.</text>
</comment>
<keyword evidence="3" id="KW-1185">Reference proteome</keyword>
<feature type="compositionally biased region" description="Basic residues" evidence="1">
    <location>
        <begin position="30"/>
        <end position="45"/>
    </location>
</feature>
<evidence type="ECO:0000256" key="1">
    <source>
        <dbReference type="SAM" id="MobiDB-lite"/>
    </source>
</evidence>
<accession>A0A8J3RH97</accession>
<organism evidence="2 3">
    <name type="scientific">Planobispora longispora</name>
    <dbReference type="NCBI Taxonomy" id="28887"/>
    <lineage>
        <taxon>Bacteria</taxon>
        <taxon>Bacillati</taxon>
        <taxon>Actinomycetota</taxon>
        <taxon>Actinomycetes</taxon>
        <taxon>Streptosporangiales</taxon>
        <taxon>Streptosporangiaceae</taxon>
        <taxon>Planobispora</taxon>
    </lineage>
</organism>
<sequence>MDLRGGSPQAVANRTSSGATHSGSEEGGKAMRRIRIKRPQTRRPIRVPELDLRSPSGRRLPY</sequence>
<dbReference type="Proteomes" id="UP000616724">
    <property type="component" value="Unassembled WGS sequence"/>
</dbReference>
<evidence type="ECO:0000313" key="2">
    <source>
        <dbReference type="EMBL" id="GIH76346.1"/>
    </source>
</evidence>
<reference evidence="2 3" key="1">
    <citation type="submission" date="2021-01" db="EMBL/GenBank/DDBJ databases">
        <title>Whole genome shotgun sequence of Planobispora longispora NBRC 13918.</title>
        <authorList>
            <person name="Komaki H."/>
            <person name="Tamura T."/>
        </authorList>
    </citation>
    <scope>NUCLEOTIDE SEQUENCE [LARGE SCALE GENOMIC DNA]</scope>
    <source>
        <strain evidence="2 3">NBRC 13918</strain>
    </source>
</reference>
<evidence type="ECO:0000313" key="3">
    <source>
        <dbReference type="Proteomes" id="UP000616724"/>
    </source>
</evidence>
<protein>
    <submittedName>
        <fullName evidence="2">Uncharacterized protein</fullName>
    </submittedName>
</protein>